<dbReference type="Gene3D" id="1.10.3290.10">
    <property type="entry name" value="Fido-like domain"/>
    <property type="match status" value="1"/>
</dbReference>
<dbReference type="InterPro" id="IPR003812">
    <property type="entry name" value="Fido"/>
</dbReference>
<evidence type="ECO:0000313" key="4">
    <source>
        <dbReference type="EMBL" id="KUH57642.1"/>
    </source>
</evidence>
<feature type="domain" description="Fido" evidence="3">
    <location>
        <begin position="138"/>
        <end position="285"/>
    </location>
</feature>
<dbReference type="PANTHER" id="PTHR13504:SF38">
    <property type="entry name" value="FIDO DOMAIN-CONTAINING PROTEIN"/>
    <property type="match status" value="1"/>
</dbReference>
<dbReference type="PANTHER" id="PTHR13504">
    <property type="entry name" value="FIDO DOMAIN-CONTAINING PROTEIN DDB_G0283145"/>
    <property type="match status" value="1"/>
</dbReference>
<dbReference type="RefSeq" id="WP_059055887.1">
    <property type="nucleotide sequence ID" value="NZ_LOJF01000012.1"/>
</dbReference>
<organism evidence="4 5">
    <name type="scientific">Tractidigestivibacter scatoligenes</name>
    <name type="common">Olsenella scatoligenes</name>
    <dbReference type="NCBI Taxonomy" id="1299998"/>
    <lineage>
        <taxon>Bacteria</taxon>
        <taxon>Bacillati</taxon>
        <taxon>Actinomycetota</taxon>
        <taxon>Coriobacteriia</taxon>
        <taxon>Coriobacteriales</taxon>
        <taxon>Atopobiaceae</taxon>
        <taxon>Tractidigestivibacter</taxon>
    </lineage>
</organism>
<evidence type="ECO:0000256" key="1">
    <source>
        <dbReference type="PIRSR" id="PIRSR640198-1"/>
    </source>
</evidence>
<evidence type="ECO:0000256" key="2">
    <source>
        <dbReference type="PIRSR" id="PIRSR640198-2"/>
    </source>
</evidence>
<feature type="binding site" evidence="2">
    <location>
        <begin position="226"/>
        <end position="233"/>
    </location>
    <ligand>
        <name>ATP</name>
        <dbReference type="ChEBI" id="CHEBI:30616"/>
    </ligand>
</feature>
<sequence length="399" mass="43444">MSSWPCVTFETVPWHFDPDALEGVSKTMRRRIDNTYQAAVPPFIARCEVVLPPEVETRIQEVLVLLARFDGEQRARGYQLPTLLLRSESSASSQIERLTSSARNVALAELSDGAPANARLIAGNIAAMNRALSLPDGISAEGICSIHEALMNRGGQTFGGEIRSEQVWIGGTPYSPHGASFVPPVAERVPGLLEDLSEFAARGDVGSVAKAAIIHAQLETTHPFVDGNGRTGRALIHKVLRDEGVLKYATLPVSAGLLHNVDAYMESITRYQQGDVATVVSRLADALELSCQVGYRASRELDAILEEWDSVMNERQGSSIRKLPPLLVRQPVVDIAFVARELAISPRAASTLVGRACEYGMLRPMGNKRRGEYYQSDAILAVLEQISDIQGIRRMISGS</sequence>
<dbReference type="Proteomes" id="UP000054078">
    <property type="component" value="Unassembled WGS sequence"/>
</dbReference>
<dbReference type="PROSITE" id="PS51459">
    <property type="entry name" value="FIDO"/>
    <property type="match status" value="1"/>
</dbReference>
<dbReference type="Pfam" id="PF02661">
    <property type="entry name" value="Fic"/>
    <property type="match status" value="1"/>
</dbReference>
<keyword evidence="5" id="KW-1185">Reference proteome</keyword>
<name>A0A124EGJ6_TRASO</name>
<keyword evidence="2" id="KW-0067">ATP-binding</keyword>
<dbReference type="InterPro" id="IPR036597">
    <property type="entry name" value="Fido-like_dom_sf"/>
</dbReference>
<dbReference type="InterPro" id="IPR040198">
    <property type="entry name" value="Fido_containing"/>
</dbReference>
<dbReference type="SUPFAM" id="SSF140931">
    <property type="entry name" value="Fic-like"/>
    <property type="match status" value="1"/>
</dbReference>
<gene>
    <name evidence="4" type="ORF">AUL39_10020</name>
</gene>
<keyword evidence="2" id="KW-0547">Nucleotide-binding</keyword>
<dbReference type="GO" id="GO:0005524">
    <property type="term" value="F:ATP binding"/>
    <property type="evidence" value="ECO:0007669"/>
    <property type="project" value="UniProtKB-KW"/>
</dbReference>
<feature type="active site" evidence="1">
    <location>
        <position position="222"/>
    </location>
</feature>
<proteinExistence type="predicted"/>
<dbReference type="STRING" id="1299998.AUL39_10020"/>
<accession>A0A124EGJ6</accession>
<evidence type="ECO:0000259" key="3">
    <source>
        <dbReference type="PROSITE" id="PS51459"/>
    </source>
</evidence>
<protein>
    <recommendedName>
        <fullName evidence="3">Fido domain-containing protein</fullName>
    </recommendedName>
</protein>
<reference evidence="4 5" key="1">
    <citation type="submission" date="2015-12" db="EMBL/GenBank/DDBJ databases">
        <title>Draft Genome Sequence of Olsenella scatoligenes SK9K4T; a Producer of 3-Methylindole- (skatole) and 4-Methylphenol- (p-cresol) Isolated from Pig Feces.</title>
        <authorList>
            <person name="Li X."/>
            <person name="Borg B."/>
            <person name="Canibe N."/>
        </authorList>
    </citation>
    <scope>NUCLEOTIDE SEQUENCE [LARGE SCALE GENOMIC DNA]</scope>
    <source>
        <strain evidence="4 5">SK9K4</strain>
    </source>
</reference>
<dbReference type="OrthoDB" id="9813719at2"/>
<evidence type="ECO:0000313" key="5">
    <source>
        <dbReference type="Proteomes" id="UP000054078"/>
    </source>
</evidence>
<dbReference type="AlphaFoldDB" id="A0A124EGJ6"/>
<dbReference type="EMBL" id="LOJF01000012">
    <property type="protein sequence ID" value="KUH57642.1"/>
    <property type="molecule type" value="Genomic_DNA"/>
</dbReference>
<comment type="caution">
    <text evidence="4">The sequence shown here is derived from an EMBL/GenBank/DDBJ whole genome shotgun (WGS) entry which is preliminary data.</text>
</comment>